<dbReference type="Pfam" id="PF00651">
    <property type="entry name" value="BTB"/>
    <property type="match status" value="1"/>
</dbReference>
<dbReference type="Gene3D" id="3.30.710.10">
    <property type="entry name" value="Potassium Channel Kv1.1, Chain A"/>
    <property type="match status" value="1"/>
</dbReference>
<organism evidence="2 3">
    <name type="scientific">Penicillium thymicola</name>
    <dbReference type="NCBI Taxonomy" id="293382"/>
    <lineage>
        <taxon>Eukaryota</taxon>
        <taxon>Fungi</taxon>
        <taxon>Dikarya</taxon>
        <taxon>Ascomycota</taxon>
        <taxon>Pezizomycotina</taxon>
        <taxon>Eurotiomycetes</taxon>
        <taxon>Eurotiomycetidae</taxon>
        <taxon>Eurotiales</taxon>
        <taxon>Aspergillaceae</taxon>
        <taxon>Penicillium</taxon>
    </lineage>
</organism>
<sequence>MELTSYSVEGTDRFVQRLGEFYPTGTFSDLTIYTTDQALKAHRLIVCSRSEAFRRIFSNVRASLPRAQALSYPRAQLTLMVAGS</sequence>
<name>A0AAI9XD37_PENTH</name>
<evidence type="ECO:0000313" key="2">
    <source>
        <dbReference type="EMBL" id="KAJ9492239.1"/>
    </source>
</evidence>
<feature type="domain" description="BTB" evidence="1">
    <location>
        <begin position="28"/>
        <end position="59"/>
    </location>
</feature>
<dbReference type="Proteomes" id="UP001227192">
    <property type="component" value="Unassembled WGS sequence"/>
</dbReference>
<keyword evidence="3" id="KW-1185">Reference proteome</keyword>
<evidence type="ECO:0000259" key="1">
    <source>
        <dbReference type="PROSITE" id="PS50097"/>
    </source>
</evidence>
<dbReference type="SUPFAM" id="SSF54695">
    <property type="entry name" value="POZ domain"/>
    <property type="match status" value="1"/>
</dbReference>
<reference evidence="2" key="2">
    <citation type="journal article" date="2016" name="Fungal Biol.">
        <title>Ochratoxin A production by Penicillium thymicola.</title>
        <authorList>
            <person name="Nguyen H.D.T."/>
            <person name="McMullin D.R."/>
            <person name="Ponomareva E."/>
            <person name="Riley R."/>
            <person name="Pomraning K.R."/>
            <person name="Baker S.E."/>
            <person name="Seifert K.A."/>
        </authorList>
    </citation>
    <scope>NUCLEOTIDE SEQUENCE</scope>
    <source>
        <strain evidence="2">DAOM 180753</strain>
    </source>
</reference>
<evidence type="ECO:0000313" key="3">
    <source>
        <dbReference type="Proteomes" id="UP001227192"/>
    </source>
</evidence>
<dbReference type="AlphaFoldDB" id="A0AAI9XD37"/>
<comment type="caution">
    <text evidence="2">The sequence shown here is derived from an EMBL/GenBank/DDBJ whole genome shotgun (WGS) entry which is preliminary data.</text>
</comment>
<dbReference type="InterPro" id="IPR011333">
    <property type="entry name" value="SKP1/BTB/POZ_sf"/>
</dbReference>
<dbReference type="InterPro" id="IPR000210">
    <property type="entry name" value="BTB/POZ_dom"/>
</dbReference>
<reference evidence="2" key="1">
    <citation type="submission" date="2015-06" db="EMBL/GenBank/DDBJ databases">
        <authorList>
            <person name="Nguyen H."/>
        </authorList>
    </citation>
    <scope>NUCLEOTIDE SEQUENCE</scope>
    <source>
        <strain evidence="2">DAOM 180753</strain>
    </source>
</reference>
<dbReference type="PROSITE" id="PS50097">
    <property type="entry name" value="BTB"/>
    <property type="match status" value="1"/>
</dbReference>
<gene>
    <name evidence="2" type="ORF">VN97_g984</name>
</gene>
<accession>A0AAI9XD37</accession>
<protein>
    <recommendedName>
        <fullName evidence="1">BTB domain-containing protein</fullName>
    </recommendedName>
</protein>
<dbReference type="EMBL" id="LACB01000015">
    <property type="protein sequence ID" value="KAJ9492239.1"/>
    <property type="molecule type" value="Genomic_DNA"/>
</dbReference>
<proteinExistence type="predicted"/>